<dbReference type="RefSeq" id="WP_230741025.1">
    <property type="nucleotide sequence ID" value="NZ_PGCK01000003.1"/>
</dbReference>
<reference evidence="1 2" key="1">
    <citation type="submission" date="2017-11" db="EMBL/GenBank/DDBJ databases">
        <title>Isolation and Characterization of Family Methanocellaceae Species from Potential Methane Hydrate Area Offshore Southwestern Taiwan.</title>
        <authorList>
            <person name="Zhang W.-L."/>
            <person name="Chen W.-C."/>
            <person name="Lai M.-C."/>
            <person name="Chen S.-C."/>
        </authorList>
    </citation>
    <scope>NUCLEOTIDE SEQUENCE [LARGE SCALE GENOMIC DNA]</scope>
    <source>
        <strain evidence="1 2">CWC-04</strain>
    </source>
</reference>
<dbReference type="InterPro" id="IPR005651">
    <property type="entry name" value="Trm112-like"/>
</dbReference>
<organism evidence="1 2">
    <name type="scientific">Methanooceanicella nereidis</name>
    <dbReference type="NCBI Taxonomy" id="2052831"/>
    <lineage>
        <taxon>Archaea</taxon>
        <taxon>Methanobacteriati</taxon>
        <taxon>Methanobacteriota</taxon>
        <taxon>Stenosarchaea group</taxon>
        <taxon>Methanomicrobia</taxon>
        <taxon>Methanocellales</taxon>
        <taxon>Methanocellaceae</taxon>
        <taxon>Methanooceanicella</taxon>
    </lineage>
</organism>
<dbReference type="AlphaFoldDB" id="A0AAP2W5F2"/>
<sequence>MKKDLMEILCCPVCKGDLELEVVRENDVEVLDGALYCKKCNERYPIEDGIPNLLPPELR</sequence>
<protein>
    <recommendedName>
        <fullName evidence="3">Trm112 family protein</fullName>
    </recommendedName>
</protein>
<name>A0AAP2W5F2_9EURY</name>
<dbReference type="PANTHER" id="PTHR33505">
    <property type="entry name" value="ZGC:162634"/>
    <property type="match status" value="1"/>
</dbReference>
<dbReference type="NCBIfam" id="NF038101">
    <property type="entry name" value="Trm112_arch"/>
    <property type="match status" value="1"/>
</dbReference>
<keyword evidence="2" id="KW-1185">Reference proteome</keyword>
<proteinExistence type="predicted"/>
<dbReference type="Gene3D" id="2.20.25.10">
    <property type="match status" value="1"/>
</dbReference>
<dbReference type="Pfam" id="PF03966">
    <property type="entry name" value="Trm112p"/>
    <property type="match status" value="1"/>
</dbReference>
<evidence type="ECO:0000313" key="1">
    <source>
        <dbReference type="EMBL" id="MCD1294238.1"/>
    </source>
</evidence>
<gene>
    <name evidence="1" type="ORF">CUJ83_04410</name>
</gene>
<comment type="caution">
    <text evidence="1">The sequence shown here is derived from an EMBL/GenBank/DDBJ whole genome shotgun (WGS) entry which is preliminary data.</text>
</comment>
<evidence type="ECO:0000313" key="2">
    <source>
        <dbReference type="Proteomes" id="UP001320159"/>
    </source>
</evidence>
<dbReference type="PANTHER" id="PTHR33505:SF4">
    <property type="entry name" value="PROTEIN PREY, MITOCHONDRIAL"/>
    <property type="match status" value="1"/>
</dbReference>
<dbReference type="Proteomes" id="UP001320159">
    <property type="component" value="Unassembled WGS sequence"/>
</dbReference>
<evidence type="ECO:0008006" key="3">
    <source>
        <dbReference type="Google" id="ProtNLM"/>
    </source>
</evidence>
<accession>A0AAP2W5F2</accession>
<dbReference type="SUPFAM" id="SSF158997">
    <property type="entry name" value="Trm112p-like"/>
    <property type="match status" value="1"/>
</dbReference>
<dbReference type="EMBL" id="PGCK01000003">
    <property type="protein sequence ID" value="MCD1294238.1"/>
    <property type="molecule type" value="Genomic_DNA"/>
</dbReference>